<gene>
    <name evidence="1" type="ORF">GCM10010361_71710</name>
</gene>
<dbReference type="EMBL" id="BAAABY010000056">
    <property type="protein sequence ID" value="GAA0495948.1"/>
    <property type="molecule type" value="Genomic_DNA"/>
</dbReference>
<evidence type="ECO:0000313" key="2">
    <source>
        <dbReference type="Proteomes" id="UP001500909"/>
    </source>
</evidence>
<accession>A0ABN1BEK6</accession>
<sequence>MVRGAPQAHGKVGGVKAFSRRHVGQRTGTLSAMFGSWRVGRFITAHGLPERVVRAAKRAESDTGPGAP</sequence>
<proteinExistence type="predicted"/>
<evidence type="ECO:0000313" key="1">
    <source>
        <dbReference type="EMBL" id="GAA0495948.1"/>
    </source>
</evidence>
<comment type="caution">
    <text evidence="1">The sequence shown here is derived from an EMBL/GenBank/DDBJ whole genome shotgun (WGS) entry which is preliminary data.</text>
</comment>
<protein>
    <submittedName>
        <fullName evidence="1">Uncharacterized protein</fullName>
    </submittedName>
</protein>
<keyword evidence="2" id="KW-1185">Reference proteome</keyword>
<name>A0ABN1BEK6_9ACTN</name>
<reference evidence="1 2" key="1">
    <citation type="journal article" date="2019" name="Int. J. Syst. Evol. Microbiol.">
        <title>The Global Catalogue of Microorganisms (GCM) 10K type strain sequencing project: providing services to taxonomists for standard genome sequencing and annotation.</title>
        <authorList>
            <consortium name="The Broad Institute Genomics Platform"/>
            <consortium name="The Broad Institute Genome Sequencing Center for Infectious Disease"/>
            <person name="Wu L."/>
            <person name="Ma J."/>
        </authorList>
    </citation>
    <scope>NUCLEOTIDE SEQUENCE [LARGE SCALE GENOMIC DNA]</scope>
    <source>
        <strain evidence="1 2">JCM 4805</strain>
    </source>
</reference>
<dbReference type="Proteomes" id="UP001500909">
    <property type="component" value="Unassembled WGS sequence"/>
</dbReference>
<organism evidence="1 2">
    <name type="scientific">Streptomyces olivaceiscleroticus</name>
    <dbReference type="NCBI Taxonomy" id="68245"/>
    <lineage>
        <taxon>Bacteria</taxon>
        <taxon>Bacillati</taxon>
        <taxon>Actinomycetota</taxon>
        <taxon>Actinomycetes</taxon>
        <taxon>Kitasatosporales</taxon>
        <taxon>Streptomycetaceae</taxon>
        <taxon>Streptomyces</taxon>
    </lineage>
</organism>